<dbReference type="GO" id="GO:0003700">
    <property type="term" value="F:DNA-binding transcription factor activity"/>
    <property type="evidence" value="ECO:0007669"/>
    <property type="project" value="InterPro"/>
</dbReference>
<dbReference type="InterPro" id="IPR035500">
    <property type="entry name" value="NHR-like_dom_sf"/>
</dbReference>
<dbReference type="InterPro" id="IPR000536">
    <property type="entry name" value="Nucl_hrmn_rcpt_lig-bd"/>
</dbReference>
<evidence type="ECO:0000313" key="11">
    <source>
        <dbReference type="EMBL" id="GMS94248.1"/>
    </source>
</evidence>
<evidence type="ECO:0000256" key="4">
    <source>
        <dbReference type="ARBA" id="ARBA00023015"/>
    </source>
</evidence>
<reference evidence="11" key="1">
    <citation type="submission" date="2023-10" db="EMBL/GenBank/DDBJ databases">
        <title>Genome assembly of Pristionchus species.</title>
        <authorList>
            <person name="Yoshida K."/>
            <person name="Sommer R.J."/>
        </authorList>
    </citation>
    <scope>NUCLEOTIDE SEQUENCE</scope>
    <source>
        <strain evidence="11">RS0144</strain>
    </source>
</reference>
<keyword evidence="3" id="KW-0862">Zinc</keyword>
<dbReference type="SMART" id="SM00399">
    <property type="entry name" value="ZnF_C4"/>
    <property type="match status" value="1"/>
</dbReference>
<dbReference type="Pfam" id="PF00105">
    <property type="entry name" value="zf-C4"/>
    <property type="match status" value="1"/>
</dbReference>
<dbReference type="SUPFAM" id="SSF48508">
    <property type="entry name" value="Nuclear receptor ligand-binding domain"/>
    <property type="match status" value="1"/>
</dbReference>
<dbReference type="PROSITE" id="PS51030">
    <property type="entry name" value="NUCLEAR_REC_DBD_2"/>
    <property type="match status" value="1"/>
</dbReference>
<proteinExistence type="predicted"/>
<dbReference type="Gene3D" id="1.10.565.10">
    <property type="entry name" value="Retinoid X Receptor"/>
    <property type="match status" value="1"/>
</dbReference>
<dbReference type="Proteomes" id="UP001432027">
    <property type="component" value="Unassembled WGS sequence"/>
</dbReference>
<dbReference type="Pfam" id="PF00104">
    <property type="entry name" value="Hormone_recep"/>
    <property type="match status" value="1"/>
</dbReference>
<dbReference type="InterPro" id="IPR001628">
    <property type="entry name" value="Znf_hrmn_rcpt"/>
</dbReference>
<evidence type="ECO:0000256" key="6">
    <source>
        <dbReference type="ARBA" id="ARBA00023163"/>
    </source>
</evidence>
<protein>
    <recommendedName>
        <fullName evidence="13">Nuclear receptor</fullName>
    </recommendedName>
</protein>
<keyword evidence="4" id="KW-0805">Transcription regulation</keyword>
<keyword evidence="2" id="KW-0863">Zinc-finger</keyword>
<feature type="domain" description="Nuclear receptor" evidence="9">
    <location>
        <begin position="9"/>
        <end position="88"/>
    </location>
</feature>
<sequence>MESSPSTPTRTCLVCGGQTTSAHYGIDACRACTVFYRKARKKKMYVCRSSAKRCGVNQDGAFACKRCRFDRFERILRRSAIEQKELEALQKSHRISSHPSSSTATARPLLDKCANAYRMLCLMRRNSELVARPNPPHPSKINSGEYEIIASTYGIMNGSSHSLLTGILDMSEILFPEFSTFSKDEQWALAVNYFNRIFLFDACYRADKIYPDDMNKALGAYTAYMSVDSVEHFFDDCPNQSTNLDDAKKVLEKFMFAVPLTRIAVRRANLDDEEFLAVLVLTFWFADCLQMSDEIVRVGERYRQEVLRELQIHYKEDLKLDDFAARIGELFMLVFNFDRTSEIDEQFEIYRLLGVFADDTFVYRLTNRPE</sequence>
<dbReference type="Gene3D" id="3.30.50.10">
    <property type="entry name" value="Erythroid Transcription Factor GATA-1, subunit A"/>
    <property type="match status" value="1"/>
</dbReference>
<dbReference type="InterPro" id="IPR013088">
    <property type="entry name" value="Znf_NHR/GATA"/>
</dbReference>
<evidence type="ECO:0000256" key="7">
    <source>
        <dbReference type="ARBA" id="ARBA00023170"/>
    </source>
</evidence>
<evidence type="ECO:0000256" key="8">
    <source>
        <dbReference type="ARBA" id="ARBA00023242"/>
    </source>
</evidence>
<accession>A0AAV5TIZ2</accession>
<evidence type="ECO:0008006" key="13">
    <source>
        <dbReference type="Google" id="ProtNLM"/>
    </source>
</evidence>
<dbReference type="AlphaFoldDB" id="A0AAV5TIZ2"/>
<dbReference type="PANTHER" id="PTHR46011:SF6">
    <property type="entry name" value="HIGH ZINC ACTIVATED NUCLEAR RECEPTOR PROTEIN"/>
    <property type="match status" value="1"/>
</dbReference>
<feature type="domain" description="NR LBD" evidence="10">
    <location>
        <begin position="105"/>
        <end position="370"/>
    </location>
</feature>
<dbReference type="PROSITE" id="PS51843">
    <property type="entry name" value="NR_LBD"/>
    <property type="match status" value="1"/>
</dbReference>
<dbReference type="GO" id="GO:0005634">
    <property type="term" value="C:nucleus"/>
    <property type="evidence" value="ECO:0007669"/>
    <property type="project" value="TreeGrafter"/>
</dbReference>
<evidence type="ECO:0000256" key="1">
    <source>
        <dbReference type="ARBA" id="ARBA00022723"/>
    </source>
</evidence>
<evidence type="ECO:0000256" key="5">
    <source>
        <dbReference type="ARBA" id="ARBA00023125"/>
    </source>
</evidence>
<keyword evidence="6" id="KW-0804">Transcription</keyword>
<comment type="caution">
    <text evidence="11">The sequence shown here is derived from an EMBL/GenBank/DDBJ whole genome shotgun (WGS) entry which is preliminary data.</text>
</comment>
<dbReference type="SUPFAM" id="SSF57716">
    <property type="entry name" value="Glucocorticoid receptor-like (DNA-binding domain)"/>
    <property type="match status" value="1"/>
</dbReference>
<keyword evidence="1" id="KW-0479">Metal-binding</keyword>
<dbReference type="GO" id="GO:0008270">
    <property type="term" value="F:zinc ion binding"/>
    <property type="evidence" value="ECO:0007669"/>
    <property type="project" value="UniProtKB-KW"/>
</dbReference>
<dbReference type="PRINTS" id="PR00047">
    <property type="entry name" value="STROIDFINGER"/>
</dbReference>
<evidence type="ECO:0000256" key="2">
    <source>
        <dbReference type="ARBA" id="ARBA00022771"/>
    </source>
</evidence>
<dbReference type="GO" id="GO:0043565">
    <property type="term" value="F:sequence-specific DNA binding"/>
    <property type="evidence" value="ECO:0007669"/>
    <property type="project" value="InterPro"/>
</dbReference>
<organism evidence="11 12">
    <name type="scientific">Pristionchus entomophagus</name>
    <dbReference type="NCBI Taxonomy" id="358040"/>
    <lineage>
        <taxon>Eukaryota</taxon>
        <taxon>Metazoa</taxon>
        <taxon>Ecdysozoa</taxon>
        <taxon>Nematoda</taxon>
        <taxon>Chromadorea</taxon>
        <taxon>Rhabditida</taxon>
        <taxon>Rhabditina</taxon>
        <taxon>Diplogasteromorpha</taxon>
        <taxon>Diplogasteroidea</taxon>
        <taxon>Neodiplogasteridae</taxon>
        <taxon>Pristionchus</taxon>
    </lineage>
</organism>
<evidence type="ECO:0000313" key="12">
    <source>
        <dbReference type="Proteomes" id="UP001432027"/>
    </source>
</evidence>
<dbReference type="EMBL" id="BTSX01000004">
    <property type="protein sequence ID" value="GMS94248.1"/>
    <property type="molecule type" value="Genomic_DNA"/>
</dbReference>
<keyword evidence="7" id="KW-0675">Receptor</keyword>
<dbReference type="SMART" id="SM00430">
    <property type="entry name" value="HOLI"/>
    <property type="match status" value="1"/>
</dbReference>
<keyword evidence="5" id="KW-0238">DNA-binding</keyword>
<evidence type="ECO:0000259" key="9">
    <source>
        <dbReference type="PROSITE" id="PS51030"/>
    </source>
</evidence>
<evidence type="ECO:0000256" key="3">
    <source>
        <dbReference type="ARBA" id="ARBA00022833"/>
    </source>
</evidence>
<evidence type="ECO:0000259" key="10">
    <source>
        <dbReference type="PROSITE" id="PS51843"/>
    </source>
</evidence>
<name>A0AAV5TIZ2_9BILA</name>
<dbReference type="PANTHER" id="PTHR46011">
    <property type="entry name" value="NUCLEAR HORMONE RECEPTOR FAMILY MEMBER NHR-86-RELATED"/>
    <property type="match status" value="1"/>
</dbReference>
<keyword evidence="12" id="KW-1185">Reference proteome</keyword>
<gene>
    <name evidence="11" type="ORF">PENTCL1PPCAC_16423</name>
</gene>
<keyword evidence="8" id="KW-0539">Nucleus</keyword>